<dbReference type="RefSeq" id="XP_018859455.1">
    <property type="nucleotide sequence ID" value="XM_019003910.2"/>
</dbReference>
<dbReference type="Proteomes" id="UP000235220">
    <property type="component" value="Chromosome 11"/>
</dbReference>
<proteinExistence type="predicted"/>
<feature type="region of interest" description="Disordered" evidence="1">
    <location>
        <begin position="184"/>
        <end position="213"/>
    </location>
</feature>
<dbReference type="KEGG" id="jre:109021300"/>
<name>A0A2I4HTH6_JUGRE</name>
<dbReference type="AlphaFoldDB" id="A0A2I4HTH6"/>
<evidence type="ECO:0000313" key="2">
    <source>
        <dbReference type="Proteomes" id="UP000235220"/>
    </source>
</evidence>
<evidence type="ECO:0000256" key="1">
    <source>
        <dbReference type="SAM" id="MobiDB-lite"/>
    </source>
</evidence>
<dbReference type="Pfam" id="PF14309">
    <property type="entry name" value="DUF4378"/>
    <property type="match status" value="1"/>
</dbReference>
<dbReference type="Gramene" id="Jr11_22870_p1">
    <property type="protein sequence ID" value="cds.Jr11_22870_p1"/>
    <property type="gene ID" value="Jr11_22870"/>
</dbReference>
<dbReference type="PANTHER" id="PTHR37613:SF4">
    <property type="entry name" value="DUF4378 DOMAIN-CONTAINING PROTEIN"/>
    <property type="match status" value="1"/>
</dbReference>
<accession>A0A2I4HTH6</accession>
<dbReference type="GeneID" id="109021300"/>
<dbReference type="PANTHER" id="PTHR37613">
    <property type="entry name" value="DUF4378 DOMAIN PROTEIN"/>
    <property type="match status" value="1"/>
</dbReference>
<gene>
    <name evidence="3" type="primary">LOC109021300</name>
</gene>
<reference evidence="3" key="1">
    <citation type="submission" date="2025-08" db="UniProtKB">
        <authorList>
            <consortium name="RefSeq"/>
        </authorList>
    </citation>
    <scope>IDENTIFICATION</scope>
    <source>
        <tissue evidence="3">Leaves</tissue>
    </source>
</reference>
<dbReference type="OrthoDB" id="691329at2759"/>
<evidence type="ECO:0000313" key="3">
    <source>
        <dbReference type="RefSeq" id="XP_018859455.1"/>
    </source>
</evidence>
<sequence length="377" mass="42852">MASTPPPKPSKQLGEFLLEHQEPFILDGYLLERGCLKNSSNPRSNLSSCCGNSTKLLKRSASCGLNKSRNDVPRCSKILGCVYKKFVSIKEDQRRKSSEHRDEEYSAPAMEMVDKEVAESDGFSSASSTTVFNSCSESDKEEISTSSCKDQTLFDVETFQAMKLCNIEKLRRRCNEDSKQLSPVSVLEEISSPEEQQNTRIRQEENPTACPKKGLQDYTLSSAALPRELLFHLATEKPIHTGVAELQRLGESNPSPQYLKSKMVLQQTKQLLFDCVREAMETHVRKEREKQHHQELLGPEELGRLICERMRLWGKQAADETNTNYFLDLDFSDSVKEWRTLEQQKREIALEIGDAILEEIQTEIVIEMNDFPAATAF</sequence>
<organism evidence="2 3">
    <name type="scientific">Juglans regia</name>
    <name type="common">English walnut</name>
    <dbReference type="NCBI Taxonomy" id="51240"/>
    <lineage>
        <taxon>Eukaryota</taxon>
        <taxon>Viridiplantae</taxon>
        <taxon>Streptophyta</taxon>
        <taxon>Embryophyta</taxon>
        <taxon>Tracheophyta</taxon>
        <taxon>Spermatophyta</taxon>
        <taxon>Magnoliopsida</taxon>
        <taxon>eudicotyledons</taxon>
        <taxon>Gunneridae</taxon>
        <taxon>Pentapetalae</taxon>
        <taxon>rosids</taxon>
        <taxon>fabids</taxon>
        <taxon>Fagales</taxon>
        <taxon>Juglandaceae</taxon>
        <taxon>Juglans</taxon>
    </lineage>
</organism>
<protein>
    <submittedName>
        <fullName evidence="3">Uncharacterized protein LOC109021300</fullName>
    </submittedName>
</protein>
<keyword evidence="2" id="KW-1185">Reference proteome</keyword>
<dbReference type="InterPro" id="IPR025486">
    <property type="entry name" value="DUF4378"/>
</dbReference>